<evidence type="ECO:0000313" key="2">
    <source>
        <dbReference type="Proteomes" id="UP000887116"/>
    </source>
</evidence>
<organism evidence="1 2">
    <name type="scientific">Trichonephila clavata</name>
    <name type="common">Joro spider</name>
    <name type="synonym">Nephila clavata</name>
    <dbReference type="NCBI Taxonomy" id="2740835"/>
    <lineage>
        <taxon>Eukaryota</taxon>
        <taxon>Metazoa</taxon>
        <taxon>Ecdysozoa</taxon>
        <taxon>Arthropoda</taxon>
        <taxon>Chelicerata</taxon>
        <taxon>Arachnida</taxon>
        <taxon>Araneae</taxon>
        <taxon>Araneomorphae</taxon>
        <taxon>Entelegynae</taxon>
        <taxon>Araneoidea</taxon>
        <taxon>Nephilidae</taxon>
        <taxon>Trichonephila</taxon>
    </lineage>
</organism>
<gene>
    <name evidence="1" type="ORF">TNCT_618371</name>
</gene>
<dbReference type="AlphaFoldDB" id="A0A8X6L0M9"/>
<sequence>MNVVPCRKEHYAAPPPIPGGRVAVRPSRMNQNSRSVGPGFCYESFHSPMNALPCRNERYASPPHIPSGRVAVRPSRINQNSRLVVPELCL</sequence>
<dbReference type="EMBL" id="BMAO01033687">
    <property type="protein sequence ID" value="GFQ91131.1"/>
    <property type="molecule type" value="Genomic_DNA"/>
</dbReference>
<keyword evidence="2" id="KW-1185">Reference proteome</keyword>
<protein>
    <submittedName>
        <fullName evidence="1">Uncharacterized protein</fullName>
    </submittedName>
</protein>
<dbReference type="Proteomes" id="UP000887116">
    <property type="component" value="Unassembled WGS sequence"/>
</dbReference>
<proteinExistence type="predicted"/>
<name>A0A8X6L0M9_TRICU</name>
<evidence type="ECO:0000313" key="1">
    <source>
        <dbReference type="EMBL" id="GFQ91131.1"/>
    </source>
</evidence>
<accession>A0A8X6L0M9</accession>
<comment type="caution">
    <text evidence="1">The sequence shown here is derived from an EMBL/GenBank/DDBJ whole genome shotgun (WGS) entry which is preliminary data.</text>
</comment>
<reference evidence="1" key="1">
    <citation type="submission" date="2020-07" db="EMBL/GenBank/DDBJ databases">
        <title>Multicomponent nature underlies the extraordinary mechanical properties of spider dragline silk.</title>
        <authorList>
            <person name="Kono N."/>
            <person name="Nakamura H."/>
            <person name="Mori M."/>
            <person name="Yoshida Y."/>
            <person name="Ohtoshi R."/>
            <person name="Malay A.D."/>
            <person name="Moran D.A.P."/>
            <person name="Tomita M."/>
            <person name="Numata K."/>
            <person name="Arakawa K."/>
        </authorList>
    </citation>
    <scope>NUCLEOTIDE SEQUENCE</scope>
</reference>